<accession>A0A5B7ZZ17</accession>
<gene>
    <name evidence="6" type="ORF">FHG12_09220</name>
</gene>
<dbReference type="AlphaFoldDB" id="A0A5B7ZZ17"/>
<proteinExistence type="inferred from homology"/>
<dbReference type="InterPro" id="IPR018484">
    <property type="entry name" value="FGGY_N"/>
</dbReference>
<dbReference type="GO" id="GO:0005975">
    <property type="term" value="P:carbohydrate metabolic process"/>
    <property type="evidence" value="ECO:0007669"/>
    <property type="project" value="InterPro"/>
</dbReference>
<organism evidence="6 7">
    <name type="scientific">Hymenobacter jejuensis</name>
    <dbReference type="NCBI Taxonomy" id="2502781"/>
    <lineage>
        <taxon>Bacteria</taxon>
        <taxon>Pseudomonadati</taxon>
        <taxon>Bacteroidota</taxon>
        <taxon>Cytophagia</taxon>
        <taxon>Cytophagales</taxon>
        <taxon>Hymenobacteraceae</taxon>
        <taxon>Hymenobacter</taxon>
    </lineage>
</organism>
<evidence type="ECO:0000256" key="1">
    <source>
        <dbReference type="ARBA" id="ARBA00009156"/>
    </source>
</evidence>
<feature type="domain" description="Carbohydrate kinase FGGY C-terminal" evidence="5">
    <location>
        <begin position="260"/>
        <end position="405"/>
    </location>
</feature>
<protein>
    <submittedName>
        <fullName evidence="6">Carbohydrate kinase</fullName>
    </submittedName>
</protein>
<keyword evidence="3 6" id="KW-0418">Kinase</keyword>
<evidence type="ECO:0000313" key="7">
    <source>
        <dbReference type="Proteomes" id="UP000305398"/>
    </source>
</evidence>
<dbReference type="InterPro" id="IPR043129">
    <property type="entry name" value="ATPase_NBD"/>
</dbReference>
<dbReference type="Proteomes" id="UP000305398">
    <property type="component" value="Chromosome"/>
</dbReference>
<evidence type="ECO:0000259" key="4">
    <source>
        <dbReference type="Pfam" id="PF00370"/>
    </source>
</evidence>
<dbReference type="InterPro" id="IPR018485">
    <property type="entry name" value="FGGY_C"/>
</dbReference>
<dbReference type="PIRSF" id="PIRSF000538">
    <property type="entry name" value="GlpK"/>
    <property type="match status" value="1"/>
</dbReference>
<dbReference type="KEGG" id="hyj:FHG12_09220"/>
<keyword evidence="2" id="KW-0808">Transferase</keyword>
<comment type="similarity">
    <text evidence="1">Belongs to the FGGY kinase family.</text>
</comment>
<dbReference type="PANTHER" id="PTHR43095">
    <property type="entry name" value="SUGAR KINASE"/>
    <property type="match status" value="1"/>
</dbReference>
<evidence type="ECO:0000313" key="6">
    <source>
        <dbReference type="EMBL" id="QDA60278.1"/>
    </source>
</evidence>
<dbReference type="Gene3D" id="3.30.420.40">
    <property type="match status" value="2"/>
</dbReference>
<evidence type="ECO:0000259" key="5">
    <source>
        <dbReference type="Pfam" id="PF02782"/>
    </source>
</evidence>
<evidence type="ECO:0000256" key="2">
    <source>
        <dbReference type="ARBA" id="ARBA00022679"/>
    </source>
</evidence>
<dbReference type="InterPro" id="IPR050406">
    <property type="entry name" value="FGGY_Carb_Kinase"/>
</dbReference>
<reference evidence="6 7" key="1">
    <citation type="submission" date="2019-06" db="EMBL/GenBank/DDBJ databases">
        <authorList>
            <person name="Srinivasan S."/>
        </authorList>
    </citation>
    <scope>NUCLEOTIDE SEQUENCE [LARGE SCALE GENOMIC DNA]</scope>
    <source>
        <strain evidence="6 7">17J68-5</strain>
    </source>
</reference>
<dbReference type="GO" id="GO:0016301">
    <property type="term" value="F:kinase activity"/>
    <property type="evidence" value="ECO:0007669"/>
    <property type="project" value="UniProtKB-KW"/>
</dbReference>
<dbReference type="Pfam" id="PF02782">
    <property type="entry name" value="FGGY_C"/>
    <property type="match status" value="1"/>
</dbReference>
<sequence length="504" mass="54949">MKYLLGYDIGSSSVKASLLRIDTGKCVAAATSPKQEMEITAVTAGWAEQRPERWWQEIINATHKLKESYGFDASLVAGIGITYQMHGLVLIDREGKVLRDAIIWCDSRAVDIGNQAFADLGEGFCLSNFLNSPGNFTASKLKWVKDNEPEVFEQIHKIQLPGDYIAFQLTGNLQTTVSGLSEGVFWNFKEQRIAEELLDYYGISQDLLPEIVDTFSVQGQLTQAAATELGLHAGTPISYRAGDQPNNAFSLNVLQAGEIAATAGTSGVVYGINETMTADSKSRVNTFVHVNNTATKPKNGVLLCVNGTGILNSWLRKLVGEMPYDQMNQLAAQASIGSEGLVFLPFGNGAERILENRPTDAQLSGLSFNIHAQAHVLRAAQEGIVFALNYGMDIMRESGVQVRKVRAGNANMFLSPVFRDAFVNSGNVELELYNTDASQGAARGAGVGVGIYHSPDEAFVGLEKILTVEPTAAAQQQYQAAYARWLNTLHQKLELEERKTPLFN</sequence>
<dbReference type="PANTHER" id="PTHR43095:SF5">
    <property type="entry name" value="XYLULOSE KINASE"/>
    <property type="match status" value="1"/>
</dbReference>
<feature type="domain" description="Carbohydrate kinase FGGY N-terminal" evidence="4">
    <location>
        <begin position="3"/>
        <end position="248"/>
    </location>
</feature>
<dbReference type="Pfam" id="PF00370">
    <property type="entry name" value="FGGY_N"/>
    <property type="match status" value="1"/>
</dbReference>
<dbReference type="SUPFAM" id="SSF53067">
    <property type="entry name" value="Actin-like ATPase domain"/>
    <property type="match status" value="2"/>
</dbReference>
<name>A0A5B7ZZ17_9BACT</name>
<dbReference type="InterPro" id="IPR000577">
    <property type="entry name" value="Carb_kinase_FGGY"/>
</dbReference>
<dbReference type="CDD" id="cd07809">
    <property type="entry name" value="ASKHA_NBD_FGGY_BaXK-like"/>
    <property type="match status" value="1"/>
</dbReference>
<evidence type="ECO:0000256" key="3">
    <source>
        <dbReference type="ARBA" id="ARBA00022777"/>
    </source>
</evidence>
<keyword evidence="7" id="KW-1185">Reference proteome</keyword>
<dbReference type="EMBL" id="CP040896">
    <property type="protein sequence ID" value="QDA60278.1"/>
    <property type="molecule type" value="Genomic_DNA"/>
</dbReference>
<dbReference type="OrthoDB" id="9805576at2"/>
<dbReference type="RefSeq" id="WP_139515456.1">
    <property type="nucleotide sequence ID" value="NZ_CP040896.1"/>
</dbReference>